<dbReference type="Gene3D" id="3.30.565.10">
    <property type="entry name" value="Histidine kinase-like ATPase, C-terminal domain"/>
    <property type="match status" value="1"/>
</dbReference>
<dbReference type="PROSITE" id="PS50109">
    <property type="entry name" value="HIS_KIN"/>
    <property type="match status" value="1"/>
</dbReference>
<organism evidence="5 6">
    <name type="scientific">SAR86 cluster bacterium</name>
    <dbReference type="NCBI Taxonomy" id="2030880"/>
    <lineage>
        <taxon>Bacteria</taxon>
        <taxon>Pseudomonadati</taxon>
        <taxon>Pseudomonadota</taxon>
        <taxon>Gammaproteobacteria</taxon>
        <taxon>SAR86 cluster</taxon>
    </lineage>
</organism>
<dbReference type="Pfam" id="PF02518">
    <property type="entry name" value="HATPase_c"/>
    <property type="match status" value="1"/>
</dbReference>
<comment type="caution">
    <text evidence="5">The sequence shown here is derived from an EMBL/GenBank/DDBJ whole genome shotgun (WGS) entry which is preliminary data.</text>
</comment>
<dbReference type="PANTHER" id="PTHR43065">
    <property type="entry name" value="SENSOR HISTIDINE KINASE"/>
    <property type="match status" value="1"/>
</dbReference>
<evidence type="ECO:0000313" key="6">
    <source>
        <dbReference type="Proteomes" id="UP000754644"/>
    </source>
</evidence>
<accession>A0A973A9P8</accession>
<feature type="domain" description="Histidine kinase" evidence="2">
    <location>
        <begin position="297"/>
        <end position="491"/>
    </location>
</feature>
<dbReference type="SMART" id="SM00387">
    <property type="entry name" value="HATPase_c"/>
    <property type="match status" value="1"/>
</dbReference>
<dbReference type="Pfam" id="PF07495">
    <property type="entry name" value="Y_Y_Y"/>
    <property type="match status" value="1"/>
</dbReference>
<keyword evidence="1" id="KW-1133">Transmembrane helix</keyword>
<evidence type="ECO:0000259" key="2">
    <source>
        <dbReference type="PROSITE" id="PS50109"/>
    </source>
</evidence>
<dbReference type="PROSITE" id="PS50113">
    <property type="entry name" value="PAC"/>
    <property type="match status" value="1"/>
</dbReference>
<feature type="domain" description="PAS" evidence="3">
    <location>
        <begin position="132"/>
        <end position="198"/>
    </location>
</feature>
<dbReference type="InterPro" id="IPR011123">
    <property type="entry name" value="Y_Y_Y"/>
</dbReference>
<feature type="transmembrane region" description="Helical" evidence="1">
    <location>
        <begin position="93"/>
        <end position="113"/>
    </location>
</feature>
<dbReference type="InterPro" id="IPR000014">
    <property type="entry name" value="PAS"/>
</dbReference>
<gene>
    <name evidence="5" type="ORF">HQ497_13750</name>
</gene>
<dbReference type="AlphaFoldDB" id="A0A973A9P8"/>
<sequence>PITRMTEIELAYDDSVIGFEFRAMDFTAPSKNQFSYMLAGFDQAWVNVKGMRQVTYTNLDAGEYTFKVKGSNNDGVWNPTPTLLKLTVLPPIWATWLAYAVFLVLVLGGLYQLQVANARRLRREAELRYSARLQLYIESLDLASDCVLIADADKKLMYANHATARILGVAPEDAVGKSISKLLFTDPGDVRNSTEGLRSEGRWHGEVNSRSGLLVVTTDVTIAAVRDTRDNVTAYVCIARDVTQRKRTESELADHRRNLEVLVADRTQALEREIAETMLVQRELANSLREKELLLKELHHRVKNNMQVMSSLLSIQAESAGNEQLAELLGESQQRIKSMALIHENLYQSKDLLEIDFDDYITMLAGGLRHLYEVPGVVVSLDIRVTNVSLDIDSAVPCGLIINELISNSLKHGFVGRQGEGTIFVEFSQVEGRYVLHIRDDGIGLPAGFDVDAALTMGMEIVSILTQQLDGEITFENNGGARFEVSFPQKVKHDV</sequence>
<dbReference type="InterPro" id="IPR036890">
    <property type="entry name" value="HATPase_C_sf"/>
</dbReference>
<evidence type="ECO:0000259" key="4">
    <source>
        <dbReference type="PROSITE" id="PS50113"/>
    </source>
</evidence>
<dbReference type="NCBIfam" id="TIGR00229">
    <property type="entry name" value="sensory_box"/>
    <property type="match status" value="1"/>
</dbReference>
<dbReference type="CDD" id="cd00130">
    <property type="entry name" value="PAS"/>
    <property type="match status" value="1"/>
</dbReference>
<dbReference type="InterPro" id="IPR003594">
    <property type="entry name" value="HATPase_dom"/>
</dbReference>
<reference evidence="5" key="1">
    <citation type="submission" date="2020-05" db="EMBL/GenBank/DDBJ databases">
        <title>Sulfur intermediates as new biogeochemical hubs in an aquatic model microbial ecosystem.</title>
        <authorList>
            <person name="Vigneron A."/>
        </authorList>
    </citation>
    <scope>NUCLEOTIDE SEQUENCE</scope>
    <source>
        <strain evidence="5">Bin.250</strain>
    </source>
</reference>
<protein>
    <submittedName>
        <fullName evidence="5">PAS domain S-box protein</fullName>
    </submittedName>
</protein>
<dbReference type="InterPro" id="IPR000700">
    <property type="entry name" value="PAS-assoc_C"/>
</dbReference>
<dbReference type="Gene3D" id="3.30.450.20">
    <property type="entry name" value="PAS domain"/>
    <property type="match status" value="2"/>
</dbReference>
<dbReference type="Gene3D" id="2.60.40.10">
    <property type="entry name" value="Immunoglobulins"/>
    <property type="match status" value="1"/>
</dbReference>
<dbReference type="Pfam" id="PF13426">
    <property type="entry name" value="PAS_9"/>
    <property type="match status" value="1"/>
</dbReference>
<dbReference type="SUPFAM" id="SSF55785">
    <property type="entry name" value="PYP-like sensor domain (PAS domain)"/>
    <property type="match status" value="1"/>
</dbReference>
<dbReference type="Proteomes" id="UP000754644">
    <property type="component" value="Unassembled WGS sequence"/>
</dbReference>
<dbReference type="InterPro" id="IPR011495">
    <property type="entry name" value="Sig_transdc_His_kin_sub2_dim/P"/>
</dbReference>
<dbReference type="SMART" id="SM00091">
    <property type="entry name" value="PAS"/>
    <property type="match status" value="1"/>
</dbReference>
<name>A0A973A9P8_9GAMM</name>
<feature type="domain" description="PAC" evidence="4">
    <location>
        <begin position="201"/>
        <end position="254"/>
    </location>
</feature>
<evidence type="ECO:0000256" key="1">
    <source>
        <dbReference type="SAM" id="Phobius"/>
    </source>
</evidence>
<dbReference type="PROSITE" id="PS50112">
    <property type="entry name" value="PAS"/>
    <property type="match status" value="1"/>
</dbReference>
<dbReference type="PANTHER" id="PTHR43065:SF23">
    <property type="entry name" value="SENSOR HISTIDINE KINASE PDTAS"/>
    <property type="match status" value="1"/>
</dbReference>
<proteinExistence type="predicted"/>
<keyword evidence="1" id="KW-0812">Transmembrane</keyword>
<dbReference type="EMBL" id="JABMOJ010000518">
    <property type="protein sequence ID" value="NQV66420.1"/>
    <property type="molecule type" value="Genomic_DNA"/>
</dbReference>
<dbReference type="InterPro" id="IPR035965">
    <property type="entry name" value="PAS-like_dom_sf"/>
</dbReference>
<dbReference type="InterPro" id="IPR005467">
    <property type="entry name" value="His_kinase_dom"/>
</dbReference>
<keyword evidence="1" id="KW-0472">Membrane</keyword>
<dbReference type="SUPFAM" id="SSF55874">
    <property type="entry name" value="ATPase domain of HSP90 chaperone/DNA topoisomerase II/histidine kinase"/>
    <property type="match status" value="1"/>
</dbReference>
<feature type="non-terminal residue" evidence="5">
    <location>
        <position position="1"/>
    </location>
</feature>
<dbReference type="InterPro" id="IPR013783">
    <property type="entry name" value="Ig-like_fold"/>
</dbReference>
<evidence type="ECO:0000259" key="3">
    <source>
        <dbReference type="PROSITE" id="PS50112"/>
    </source>
</evidence>
<dbReference type="Pfam" id="PF07568">
    <property type="entry name" value="HisKA_2"/>
    <property type="match status" value="1"/>
</dbReference>
<evidence type="ECO:0000313" key="5">
    <source>
        <dbReference type="EMBL" id="NQV66420.1"/>
    </source>
</evidence>